<organism evidence="3 4">
    <name type="scientific">Plasmopara halstedii</name>
    <name type="common">Downy mildew of sunflower</name>
    <dbReference type="NCBI Taxonomy" id="4781"/>
    <lineage>
        <taxon>Eukaryota</taxon>
        <taxon>Sar</taxon>
        <taxon>Stramenopiles</taxon>
        <taxon>Oomycota</taxon>
        <taxon>Peronosporomycetes</taxon>
        <taxon>Peronosporales</taxon>
        <taxon>Peronosporaceae</taxon>
        <taxon>Plasmopara</taxon>
    </lineage>
</organism>
<dbReference type="InterPro" id="IPR017441">
    <property type="entry name" value="Protein_kinase_ATP_BS"/>
</dbReference>
<evidence type="ECO:0000256" key="2">
    <source>
        <dbReference type="SAM" id="MobiDB-lite"/>
    </source>
</evidence>
<name>A0A0P1ARW4_PLAHL</name>
<feature type="compositionally biased region" description="Low complexity" evidence="2">
    <location>
        <begin position="507"/>
        <end position="521"/>
    </location>
</feature>
<reference evidence="4" key="1">
    <citation type="submission" date="2014-09" db="EMBL/GenBank/DDBJ databases">
        <authorList>
            <person name="Sharma Rahul"/>
            <person name="Thines Marco"/>
        </authorList>
    </citation>
    <scope>NUCLEOTIDE SEQUENCE [LARGE SCALE GENOMIC DNA]</scope>
</reference>
<dbReference type="GO" id="GO:0016301">
    <property type="term" value="F:kinase activity"/>
    <property type="evidence" value="ECO:0007669"/>
    <property type="project" value="UniProtKB-KW"/>
</dbReference>
<evidence type="ECO:0000256" key="1">
    <source>
        <dbReference type="PROSITE-ProRule" id="PRU10141"/>
    </source>
</evidence>
<dbReference type="EMBL" id="CCYD01001204">
    <property type="protein sequence ID" value="CEG44381.1"/>
    <property type="molecule type" value="Genomic_DNA"/>
</dbReference>
<dbReference type="OMA" id="ICIEQDE"/>
<dbReference type="RefSeq" id="XP_024580750.1">
    <property type="nucleotide sequence ID" value="XM_024730477.1"/>
</dbReference>
<dbReference type="PROSITE" id="PS00107">
    <property type="entry name" value="PROTEIN_KINASE_ATP"/>
    <property type="match status" value="1"/>
</dbReference>
<dbReference type="Proteomes" id="UP000054928">
    <property type="component" value="Unassembled WGS sequence"/>
</dbReference>
<feature type="compositionally biased region" description="Basic and acidic residues" evidence="2">
    <location>
        <begin position="690"/>
        <end position="710"/>
    </location>
</feature>
<dbReference type="Gene3D" id="3.10.450.50">
    <property type="match status" value="1"/>
</dbReference>
<feature type="region of interest" description="Disordered" evidence="2">
    <location>
        <begin position="689"/>
        <end position="710"/>
    </location>
</feature>
<sequence length="710" mass="80478">MSSLIRSAAAEGLELSTSYDVKSRLSFTSHVSISSPSSRHSSNLVAPHSTRPHELPLRYHWASYLQKRSDWLKHWETYYFVLRGHFLYCYLSEEDARRQNAKSKIKKGKFGFSDRVSLVKAWDVEEVVNVTMNGSVGITTSSTPVTGSACRFTLVTRKGHHLHFRTTSQCSDYARISKIFIKPMSISILHFVLELRLMKGGSSLTLSLPSKKSASSFLSFTPNQSLTKTNVVAPMDHALVRFFSLLKSDVIVRSNYLPMVPFEGKFRGFSGILEYFTRLSQSVQVEQFLVESICIEQDEEETSESNHCHSRARNRVVIISGRETMQVRYNQTTFVQQWTHKLHFKPNDGGRVSRWEIYGDVVASSVVFKAPGCTTNLTLPSLAERIRESVVGGYVVSIHLYQITDVRSKELQGDEFFVRCSLDTNEFEGVWHTEAQSRAAAPIECTTDSNEVTLSWSYNYDQELFLQFDRLSRDDNTVLLIECCRCSNHEVVARTHVNLASFLNNSNQSCGSTKSSSTTSNRLMGRRSRSKAENVVSHSDKLQSYVLSNDHQSFFGKLQLRITISSMSQRSRSQRASYSSFRRSFRSSYSDDNNTETLFPESSSTARASFRSLTKLTHHVSFPGEEVMHQFVINGVRYQLAEKYRMVKIVGKGTYGEVIAASDFVHGGTPSPIKHSKNSLNRTQFWQARGHNDGAQTKEMRALDTKEARI</sequence>
<evidence type="ECO:0000313" key="4">
    <source>
        <dbReference type="Proteomes" id="UP000054928"/>
    </source>
</evidence>
<accession>A0A0P1ARW4</accession>
<keyword evidence="4" id="KW-1185">Reference proteome</keyword>
<dbReference type="SUPFAM" id="SSF54427">
    <property type="entry name" value="NTF2-like"/>
    <property type="match status" value="1"/>
</dbReference>
<dbReference type="Gene3D" id="2.30.29.30">
    <property type="entry name" value="Pleckstrin-homology domain (PH domain)/Phosphotyrosine-binding domain (PTB)"/>
    <property type="match status" value="1"/>
</dbReference>
<dbReference type="AlphaFoldDB" id="A0A0P1ARW4"/>
<proteinExistence type="predicted"/>
<dbReference type="GO" id="GO:0005524">
    <property type="term" value="F:ATP binding"/>
    <property type="evidence" value="ECO:0007669"/>
    <property type="project" value="UniProtKB-UniRule"/>
</dbReference>
<feature type="region of interest" description="Disordered" evidence="2">
    <location>
        <begin position="507"/>
        <end position="534"/>
    </location>
</feature>
<evidence type="ECO:0000313" key="3">
    <source>
        <dbReference type="EMBL" id="CEG44381.1"/>
    </source>
</evidence>
<protein>
    <submittedName>
        <fullName evidence="3">Cmgc mapk protein kinase</fullName>
    </submittedName>
</protein>
<dbReference type="InterPro" id="IPR011993">
    <property type="entry name" value="PH-like_dom_sf"/>
</dbReference>
<dbReference type="InterPro" id="IPR032710">
    <property type="entry name" value="NTF2-like_dom_sf"/>
</dbReference>
<keyword evidence="3" id="KW-0808">Transferase</keyword>
<dbReference type="SUPFAM" id="SSF50729">
    <property type="entry name" value="PH domain-like"/>
    <property type="match status" value="1"/>
</dbReference>
<keyword evidence="1" id="KW-0547">Nucleotide-binding</keyword>
<keyword evidence="3" id="KW-0418">Kinase</keyword>
<feature type="binding site" evidence="1">
    <location>
        <position position="674"/>
    </location>
    <ligand>
        <name>ATP</name>
        <dbReference type="ChEBI" id="CHEBI:30616"/>
    </ligand>
</feature>
<dbReference type="GeneID" id="36395804"/>
<dbReference type="OrthoDB" id="69374at2759"/>
<keyword evidence="1" id="KW-0067">ATP-binding</keyword>